<dbReference type="EMBL" id="CAADGH010000045">
    <property type="protein sequence ID" value="VFK76175.1"/>
    <property type="molecule type" value="Genomic_DNA"/>
</dbReference>
<reference evidence="2" key="1">
    <citation type="submission" date="2019-02" db="EMBL/GenBank/DDBJ databases">
        <authorList>
            <person name="Gruber-Vodicka R. H."/>
            <person name="Seah K. B. B."/>
        </authorList>
    </citation>
    <scope>NUCLEOTIDE SEQUENCE</scope>
    <source>
        <strain evidence="2">BECK_BZ197</strain>
        <strain evidence="4">BECK_BZ198</strain>
        <strain evidence="3">BECK_BZ199</strain>
    </source>
</reference>
<feature type="compositionally biased region" description="Basic residues" evidence="1">
    <location>
        <begin position="30"/>
        <end position="41"/>
    </location>
</feature>
<proteinExistence type="predicted"/>
<feature type="region of interest" description="Disordered" evidence="1">
    <location>
        <begin position="1"/>
        <end position="73"/>
    </location>
</feature>
<evidence type="ECO:0000256" key="1">
    <source>
        <dbReference type="SAM" id="MobiDB-lite"/>
    </source>
</evidence>
<gene>
    <name evidence="2" type="ORF">BECKMB1821G_GA0114241_105610</name>
    <name evidence="4" type="ORF">BECKMB1821H_GA0114242_10457</name>
    <name evidence="3" type="ORF">BECKMB1821I_GA0114274_102815</name>
</gene>
<accession>A0A450XKZ4</accession>
<feature type="compositionally biased region" description="Basic residues" evidence="1">
    <location>
        <begin position="13"/>
        <end position="22"/>
    </location>
</feature>
<name>A0A450XKZ4_9GAMM</name>
<organism evidence="2">
    <name type="scientific">Candidatus Kentrum sp. MB</name>
    <dbReference type="NCBI Taxonomy" id="2138164"/>
    <lineage>
        <taxon>Bacteria</taxon>
        <taxon>Pseudomonadati</taxon>
        <taxon>Pseudomonadota</taxon>
        <taxon>Gammaproteobacteria</taxon>
        <taxon>Candidatus Kentrum</taxon>
    </lineage>
</organism>
<evidence type="ECO:0000313" key="3">
    <source>
        <dbReference type="EMBL" id="VFK31923.1"/>
    </source>
</evidence>
<dbReference type="EMBL" id="CAADFO010000056">
    <property type="protein sequence ID" value="VFK29944.1"/>
    <property type="molecule type" value="Genomic_DNA"/>
</dbReference>
<protein>
    <submittedName>
        <fullName evidence="2">Uncharacterized protein</fullName>
    </submittedName>
</protein>
<evidence type="ECO:0000313" key="4">
    <source>
        <dbReference type="EMBL" id="VFK76175.1"/>
    </source>
</evidence>
<sequence length="73" mass="8337">MDRKRIGMTGLRQKTRKHHHPAKPNQARQTPKRTVLRRGRQKPGQENYRYPSKGGGKPGTKRSIPGMTKPLPV</sequence>
<dbReference type="EMBL" id="CAADFQ010000028">
    <property type="protein sequence ID" value="VFK31923.1"/>
    <property type="molecule type" value="Genomic_DNA"/>
</dbReference>
<evidence type="ECO:0000313" key="2">
    <source>
        <dbReference type="EMBL" id="VFK29944.1"/>
    </source>
</evidence>
<dbReference type="AlphaFoldDB" id="A0A450XKZ4"/>